<dbReference type="Proteomes" id="UP000504606">
    <property type="component" value="Unplaced"/>
</dbReference>
<evidence type="ECO:0000313" key="2">
    <source>
        <dbReference type="RefSeq" id="XP_052122645.1"/>
    </source>
</evidence>
<proteinExistence type="predicted"/>
<sequence>MVVPGEKMYQDMSYQISAAEDNERLWNDNHTDSIDEDLSNDVDHFSTLDEYYKHCSTFLDWGKLHGYGPQHFDSPPASSLLPTSNDGLNENKSFPCDSCGKLGAMGTLIAQQLRAVTNKMLSQCGLEMLLLTQYLLTL</sequence>
<accession>A0A9C6WXX7</accession>
<organism evidence="1 2">
    <name type="scientific">Frankliniella occidentalis</name>
    <name type="common">Western flower thrips</name>
    <name type="synonym">Euthrips occidentalis</name>
    <dbReference type="NCBI Taxonomy" id="133901"/>
    <lineage>
        <taxon>Eukaryota</taxon>
        <taxon>Metazoa</taxon>
        <taxon>Ecdysozoa</taxon>
        <taxon>Arthropoda</taxon>
        <taxon>Hexapoda</taxon>
        <taxon>Insecta</taxon>
        <taxon>Pterygota</taxon>
        <taxon>Neoptera</taxon>
        <taxon>Paraneoptera</taxon>
        <taxon>Thysanoptera</taxon>
        <taxon>Terebrantia</taxon>
        <taxon>Thripoidea</taxon>
        <taxon>Thripidae</taxon>
        <taxon>Frankliniella</taxon>
    </lineage>
</organism>
<reference evidence="2" key="1">
    <citation type="submission" date="2025-08" db="UniProtKB">
        <authorList>
            <consortium name="RefSeq"/>
        </authorList>
    </citation>
    <scope>IDENTIFICATION</scope>
    <source>
        <tissue evidence="2">Whole organism</tissue>
    </source>
</reference>
<dbReference type="GeneID" id="113215975"/>
<dbReference type="RefSeq" id="XP_052122645.1">
    <property type="nucleotide sequence ID" value="XM_052266685.1"/>
</dbReference>
<gene>
    <name evidence="2" type="primary">LOC113215975</name>
</gene>
<evidence type="ECO:0000313" key="1">
    <source>
        <dbReference type="Proteomes" id="UP000504606"/>
    </source>
</evidence>
<dbReference type="AlphaFoldDB" id="A0A9C6WXX7"/>
<keyword evidence="1" id="KW-1185">Reference proteome</keyword>
<protein>
    <submittedName>
        <fullName evidence="2">Uncharacterized protein LOC113215975 isoform X2</fullName>
    </submittedName>
</protein>
<name>A0A9C6WXX7_FRAOC</name>